<feature type="signal peptide" evidence="2">
    <location>
        <begin position="1"/>
        <end position="29"/>
    </location>
</feature>
<organism evidence="4 5">
    <name type="scientific">Amantichitinum ursilacus</name>
    <dbReference type="NCBI Taxonomy" id="857265"/>
    <lineage>
        <taxon>Bacteria</taxon>
        <taxon>Pseudomonadati</taxon>
        <taxon>Pseudomonadota</taxon>
        <taxon>Betaproteobacteria</taxon>
        <taxon>Neisseriales</taxon>
        <taxon>Chitinibacteraceae</taxon>
        <taxon>Amantichitinum</taxon>
    </lineage>
</organism>
<evidence type="ECO:0000313" key="4">
    <source>
        <dbReference type="EMBL" id="KPC55151.1"/>
    </source>
</evidence>
<protein>
    <recommendedName>
        <fullName evidence="3">DUF4124 domain-containing protein</fullName>
    </recommendedName>
</protein>
<evidence type="ECO:0000256" key="1">
    <source>
        <dbReference type="SAM" id="MobiDB-lite"/>
    </source>
</evidence>
<dbReference type="Proteomes" id="UP000037939">
    <property type="component" value="Unassembled WGS sequence"/>
</dbReference>
<feature type="domain" description="DUF4124" evidence="3">
    <location>
        <begin position="19"/>
        <end position="74"/>
    </location>
</feature>
<dbReference type="Pfam" id="PF13511">
    <property type="entry name" value="DUF4124"/>
    <property type="match status" value="1"/>
</dbReference>
<accession>A0A0N0GQX8</accession>
<dbReference type="OrthoDB" id="8593347at2"/>
<reference evidence="4 5" key="1">
    <citation type="submission" date="2015-07" db="EMBL/GenBank/DDBJ databases">
        <title>Draft genome sequence of the Amantichitinum ursilacus IGB-41, a new chitin-degrading bacterium.</title>
        <authorList>
            <person name="Kirstahler P."/>
            <person name="Guenther M."/>
            <person name="Grumaz C."/>
            <person name="Rupp S."/>
            <person name="Zibek S."/>
            <person name="Sohn K."/>
        </authorList>
    </citation>
    <scope>NUCLEOTIDE SEQUENCE [LARGE SCALE GENOMIC DNA]</scope>
    <source>
        <strain evidence="4 5">IGB-41</strain>
    </source>
</reference>
<keyword evidence="2" id="KW-0732">Signal</keyword>
<keyword evidence="5" id="KW-1185">Reference proteome</keyword>
<dbReference type="STRING" id="857265.WG78_00790"/>
<evidence type="ECO:0000313" key="5">
    <source>
        <dbReference type="Proteomes" id="UP000037939"/>
    </source>
</evidence>
<dbReference type="RefSeq" id="WP_053935881.1">
    <property type="nucleotide sequence ID" value="NZ_LAQT01000001.1"/>
</dbReference>
<proteinExistence type="predicted"/>
<comment type="caution">
    <text evidence="4">The sequence shown here is derived from an EMBL/GenBank/DDBJ whole genome shotgun (WGS) entry which is preliminary data.</text>
</comment>
<dbReference type="AlphaFoldDB" id="A0A0N0GQX8"/>
<name>A0A0N0GQX8_9NEIS</name>
<sequence>MKLGYAHAPLRLAGLALISTLLASASAQAEVFKCRDAEGNVSYGETPCKGQQRLPYTAGSVTTIEAPPRRPSPPVETSAAEATAPSDDDRRAPRTTPNPNLPAGVNCNVDNPDYDPAFCNAGNLRSLYGPQPAHPAPTARH</sequence>
<feature type="chain" id="PRO_5005849880" description="DUF4124 domain-containing protein" evidence="2">
    <location>
        <begin position="30"/>
        <end position="141"/>
    </location>
</feature>
<dbReference type="InterPro" id="IPR025392">
    <property type="entry name" value="DUF4124"/>
</dbReference>
<evidence type="ECO:0000259" key="3">
    <source>
        <dbReference type="Pfam" id="PF13511"/>
    </source>
</evidence>
<evidence type="ECO:0000256" key="2">
    <source>
        <dbReference type="SAM" id="SignalP"/>
    </source>
</evidence>
<feature type="region of interest" description="Disordered" evidence="1">
    <location>
        <begin position="44"/>
        <end position="141"/>
    </location>
</feature>
<dbReference type="EMBL" id="LAQT01000001">
    <property type="protein sequence ID" value="KPC55151.1"/>
    <property type="molecule type" value="Genomic_DNA"/>
</dbReference>
<gene>
    <name evidence="4" type="ORF">WG78_00790</name>
</gene>